<protein>
    <submittedName>
        <fullName evidence="1">Uncharacterized protein</fullName>
    </submittedName>
</protein>
<reference evidence="1" key="1">
    <citation type="submission" date="2014-11" db="EMBL/GenBank/DDBJ databases">
        <authorList>
            <person name="Amaro Gonzalez C."/>
        </authorList>
    </citation>
    <scope>NUCLEOTIDE SEQUENCE</scope>
</reference>
<evidence type="ECO:0000313" key="1">
    <source>
        <dbReference type="EMBL" id="JAH76191.1"/>
    </source>
</evidence>
<accession>A0A0E9VDU3</accession>
<sequence length="55" mass="6191">MMVMHTQTQTRAHTHTHTHAHTLCINHPSLPSLLAPCCNLDSMTVTKKRGNTEQQ</sequence>
<name>A0A0E9VDU3_ANGAN</name>
<dbReference type="EMBL" id="GBXM01032386">
    <property type="protein sequence ID" value="JAH76191.1"/>
    <property type="molecule type" value="Transcribed_RNA"/>
</dbReference>
<dbReference type="AlphaFoldDB" id="A0A0E9VDU3"/>
<proteinExistence type="predicted"/>
<reference evidence="1" key="2">
    <citation type="journal article" date="2015" name="Fish Shellfish Immunol.">
        <title>Early steps in the European eel (Anguilla anguilla)-Vibrio vulnificus interaction in the gills: Role of the RtxA13 toxin.</title>
        <authorList>
            <person name="Callol A."/>
            <person name="Pajuelo D."/>
            <person name="Ebbesson L."/>
            <person name="Teles M."/>
            <person name="MacKenzie S."/>
            <person name="Amaro C."/>
        </authorList>
    </citation>
    <scope>NUCLEOTIDE SEQUENCE</scope>
</reference>
<organism evidence="1">
    <name type="scientific">Anguilla anguilla</name>
    <name type="common">European freshwater eel</name>
    <name type="synonym">Muraena anguilla</name>
    <dbReference type="NCBI Taxonomy" id="7936"/>
    <lineage>
        <taxon>Eukaryota</taxon>
        <taxon>Metazoa</taxon>
        <taxon>Chordata</taxon>
        <taxon>Craniata</taxon>
        <taxon>Vertebrata</taxon>
        <taxon>Euteleostomi</taxon>
        <taxon>Actinopterygii</taxon>
        <taxon>Neopterygii</taxon>
        <taxon>Teleostei</taxon>
        <taxon>Anguilliformes</taxon>
        <taxon>Anguillidae</taxon>
        <taxon>Anguilla</taxon>
    </lineage>
</organism>